<reference evidence="1" key="1">
    <citation type="submission" date="2019-12" db="EMBL/GenBank/DDBJ databases">
        <title>Genome sequencing and annotation of Brassica cretica.</title>
        <authorList>
            <person name="Studholme D.J."/>
            <person name="Sarris P.F."/>
        </authorList>
    </citation>
    <scope>NUCLEOTIDE SEQUENCE</scope>
    <source>
        <strain evidence="1">PFS-102/07</strain>
        <tissue evidence="1">Leaf</tissue>
    </source>
</reference>
<organism evidence="1">
    <name type="scientific">Brassica cretica</name>
    <name type="common">Mustard</name>
    <dbReference type="NCBI Taxonomy" id="69181"/>
    <lineage>
        <taxon>Eukaryota</taxon>
        <taxon>Viridiplantae</taxon>
        <taxon>Streptophyta</taxon>
        <taxon>Embryophyta</taxon>
        <taxon>Tracheophyta</taxon>
        <taxon>Spermatophyta</taxon>
        <taxon>Magnoliopsida</taxon>
        <taxon>eudicotyledons</taxon>
        <taxon>Gunneridae</taxon>
        <taxon>Pentapetalae</taxon>
        <taxon>rosids</taxon>
        <taxon>malvids</taxon>
        <taxon>Brassicales</taxon>
        <taxon>Brassicaceae</taxon>
        <taxon>Brassiceae</taxon>
        <taxon>Brassica</taxon>
    </lineage>
</organism>
<comment type="caution">
    <text evidence="1">The sequence shown here is derived from an EMBL/GenBank/DDBJ whole genome shotgun (WGS) entry which is preliminary data.</text>
</comment>
<dbReference type="AlphaFoldDB" id="A0A8S9I778"/>
<dbReference type="EMBL" id="QGKY02001250">
    <property type="protein sequence ID" value="KAF2565176.1"/>
    <property type="molecule type" value="Genomic_DNA"/>
</dbReference>
<accession>A0A8S9I778</accession>
<name>A0A8S9I778_BRACR</name>
<evidence type="ECO:0000313" key="1">
    <source>
        <dbReference type="EMBL" id="KAF2565176.1"/>
    </source>
</evidence>
<protein>
    <submittedName>
        <fullName evidence="1">Uncharacterized protein</fullName>
    </submittedName>
</protein>
<proteinExistence type="predicted"/>
<sequence>MPLTSVSAARKLLLLGIRQKVHSGYEVNVWEDLWIPITPARLARPAAPVLHPNMRVIDLINQGIEGMGYSITGGLCCPCGYTFYKKLGHKLSSSSGHFLLELH</sequence>
<gene>
    <name evidence="1" type="ORF">F2Q70_00015811</name>
</gene>